<evidence type="ECO:0000313" key="3">
    <source>
        <dbReference type="Proteomes" id="UP000789595"/>
    </source>
</evidence>
<evidence type="ECO:0000256" key="1">
    <source>
        <dbReference type="SAM" id="MobiDB-lite"/>
    </source>
</evidence>
<dbReference type="Proteomes" id="UP000789595">
    <property type="component" value="Unassembled WGS sequence"/>
</dbReference>
<accession>A0A8J2SYV9</accession>
<dbReference type="EMBL" id="CAKKNE010000005">
    <property type="protein sequence ID" value="CAH0375694.1"/>
    <property type="molecule type" value="Genomic_DNA"/>
</dbReference>
<name>A0A8J2SYV9_9STRA</name>
<gene>
    <name evidence="2" type="ORF">PECAL_5P02310</name>
</gene>
<keyword evidence="3" id="KW-1185">Reference proteome</keyword>
<evidence type="ECO:0000313" key="2">
    <source>
        <dbReference type="EMBL" id="CAH0375694.1"/>
    </source>
</evidence>
<organism evidence="2 3">
    <name type="scientific">Pelagomonas calceolata</name>
    <dbReference type="NCBI Taxonomy" id="35677"/>
    <lineage>
        <taxon>Eukaryota</taxon>
        <taxon>Sar</taxon>
        <taxon>Stramenopiles</taxon>
        <taxon>Ochrophyta</taxon>
        <taxon>Pelagophyceae</taxon>
        <taxon>Pelagomonadales</taxon>
        <taxon>Pelagomonadaceae</taxon>
        <taxon>Pelagomonas</taxon>
    </lineage>
</organism>
<sequence>MTHRGKCTGARRDAEAPTPSTRRGVAAVATKKRRRCCGASCKGELCCCVKRCCFKAGVPPLTCCESFVDKEVCCQCGLCCCALGCKCPSTCIKHQGQCCCVVNNIACPCDEEVPLTCALCFFACHPHCGICVRTNAHWPYHRAPGGAPPAIEVMDGKEEVFVVEAQPGSVSAVASLESLDVVDKLPDSVATPFAMDVMER</sequence>
<comment type="caution">
    <text evidence="2">The sequence shown here is derived from an EMBL/GenBank/DDBJ whole genome shotgun (WGS) entry which is preliminary data.</text>
</comment>
<dbReference type="AlphaFoldDB" id="A0A8J2SYV9"/>
<proteinExistence type="predicted"/>
<protein>
    <submittedName>
        <fullName evidence="2">Uncharacterized protein</fullName>
    </submittedName>
</protein>
<feature type="region of interest" description="Disordered" evidence="1">
    <location>
        <begin position="1"/>
        <end position="21"/>
    </location>
</feature>
<reference evidence="2" key="1">
    <citation type="submission" date="2021-11" db="EMBL/GenBank/DDBJ databases">
        <authorList>
            <consortium name="Genoscope - CEA"/>
            <person name="William W."/>
        </authorList>
    </citation>
    <scope>NUCLEOTIDE SEQUENCE</scope>
</reference>